<dbReference type="EMBL" id="KV875111">
    <property type="protein sequence ID" value="OIW22691.1"/>
    <property type="molecule type" value="Genomic_DNA"/>
</dbReference>
<proteinExistence type="inferred from homology"/>
<dbReference type="GO" id="GO:0004499">
    <property type="term" value="F:N,N-dimethylaniline monooxygenase activity"/>
    <property type="evidence" value="ECO:0007669"/>
    <property type="project" value="InterPro"/>
</dbReference>
<keyword evidence="6" id="KW-1185">Reference proteome</keyword>
<evidence type="ECO:0000256" key="3">
    <source>
        <dbReference type="ARBA" id="ARBA00022827"/>
    </source>
</evidence>
<keyword evidence="3" id="KW-0274">FAD</keyword>
<evidence type="ECO:0000256" key="2">
    <source>
        <dbReference type="ARBA" id="ARBA00022630"/>
    </source>
</evidence>
<evidence type="ECO:0000256" key="1">
    <source>
        <dbReference type="ARBA" id="ARBA00010139"/>
    </source>
</evidence>
<keyword evidence="4" id="KW-0560">Oxidoreductase</keyword>
<accession>A0A1J7I5Q2</accession>
<sequence>MATEDRKDGECPSYSQFACIGTGFSAIGLGATLKRWYGITDVRFFERHLQLGGTWFVNQYPGAACDVPSALYSFSFEPNPEWTRPLPYREELWAYLKRVADKYDLPRRMTFGVNVERCEWIEERSVWRLHVRDQKTDSLFVHESQFLFAATGQLVQPREIDIPGAETFKGPIFHSARWRHDVDLTGKKVVLFGNGCTAAQIVPSIVDKTAHLTQVVRTKHWVYPFPVDAASQKIMKWITKYVPGSMLLQRFIVFNRAEQAFRDFYMTDAGAKFRAKKRAQIERYMRSKAPEKYHDILIPDFEIGCKRRIFDPGYLASLHSPNLTLTDAPVLEILPHGVRTTQGVIEADAIVLANGFETGNYYFGGASIVGRDGETAGAHWARLGGAGAYNCSAMSGFPNFFALLGPNSATGHTSALIAVENSINYALRIIKPVLDGEARAAEVRLEAERAYVERIQGDLQKMVFASGCGSWYVKDVDGGRQWNAATYPWTQAYFWYRSLFPVWRDWTYSLWIGTVQGQCRAC</sequence>
<dbReference type="GO" id="GO:0050661">
    <property type="term" value="F:NADP binding"/>
    <property type="evidence" value="ECO:0007669"/>
    <property type="project" value="InterPro"/>
</dbReference>
<organism evidence="5 6">
    <name type="scientific">Coniochaeta ligniaria NRRL 30616</name>
    <dbReference type="NCBI Taxonomy" id="1408157"/>
    <lineage>
        <taxon>Eukaryota</taxon>
        <taxon>Fungi</taxon>
        <taxon>Dikarya</taxon>
        <taxon>Ascomycota</taxon>
        <taxon>Pezizomycotina</taxon>
        <taxon>Sordariomycetes</taxon>
        <taxon>Sordariomycetidae</taxon>
        <taxon>Coniochaetales</taxon>
        <taxon>Coniochaetaceae</taxon>
        <taxon>Coniochaeta</taxon>
    </lineage>
</organism>
<dbReference type="Proteomes" id="UP000182658">
    <property type="component" value="Unassembled WGS sequence"/>
</dbReference>
<dbReference type="InterPro" id="IPR036188">
    <property type="entry name" value="FAD/NAD-bd_sf"/>
</dbReference>
<gene>
    <name evidence="5" type="ORF">CONLIGDRAFT_658115</name>
</gene>
<keyword evidence="2" id="KW-0285">Flavoprotein</keyword>
<dbReference type="Gene3D" id="3.50.50.60">
    <property type="entry name" value="FAD/NAD(P)-binding domain"/>
    <property type="match status" value="2"/>
</dbReference>
<reference evidence="5 6" key="1">
    <citation type="submission" date="2016-10" db="EMBL/GenBank/DDBJ databases">
        <title>Draft genome sequence of Coniochaeta ligniaria NRRL30616, a lignocellulolytic fungus for bioabatement of inhibitors in plant biomass hydrolysates.</title>
        <authorList>
            <consortium name="DOE Joint Genome Institute"/>
            <person name="Jimenez D.J."/>
            <person name="Hector R.E."/>
            <person name="Riley R."/>
            <person name="Sun H."/>
            <person name="Grigoriev I.V."/>
            <person name="Van Elsas J.D."/>
            <person name="Nichols N.N."/>
        </authorList>
    </citation>
    <scope>NUCLEOTIDE SEQUENCE [LARGE SCALE GENOMIC DNA]</scope>
    <source>
        <strain evidence="5 6">NRRL 30616</strain>
    </source>
</reference>
<dbReference type="AlphaFoldDB" id="A0A1J7I5Q2"/>
<dbReference type="InterPro" id="IPR051209">
    <property type="entry name" value="FAD-bind_Monooxygenase_sf"/>
</dbReference>
<protein>
    <submittedName>
        <fullName evidence="5">FAD/NAD(P)-binding domain-containing protein</fullName>
    </submittedName>
</protein>
<dbReference type="SUPFAM" id="SSF51905">
    <property type="entry name" value="FAD/NAD(P)-binding domain"/>
    <property type="match status" value="2"/>
</dbReference>
<dbReference type="OrthoDB" id="74360at2759"/>
<dbReference type="InParanoid" id="A0A1J7I5Q2"/>
<evidence type="ECO:0000313" key="6">
    <source>
        <dbReference type="Proteomes" id="UP000182658"/>
    </source>
</evidence>
<evidence type="ECO:0000256" key="4">
    <source>
        <dbReference type="ARBA" id="ARBA00023002"/>
    </source>
</evidence>
<dbReference type="PANTHER" id="PTHR42877:SF10">
    <property type="entry name" value="L-ORNITHINE N(5)-OXYGENASE"/>
    <property type="match status" value="1"/>
</dbReference>
<dbReference type="Pfam" id="PF00743">
    <property type="entry name" value="FMO-like"/>
    <property type="match status" value="1"/>
</dbReference>
<dbReference type="STRING" id="1408157.A0A1J7I5Q2"/>
<name>A0A1J7I5Q2_9PEZI</name>
<dbReference type="InterPro" id="IPR020946">
    <property type="entry name" value="Flavin_mOase-like"/>
</dbReference>
<dbReference type="PANTHER" id="PTHR42877">
    <property type="entry name" value="L-ORNITHINE N(5)-MONOOXYGENASE-RELATED"/>
    <property type="match status" value="1"/>
</dbReference>
<comment type="similarity">
    <text evidence="1">Belongs to the FAD-binding monooxygenase family.</text>
</comment>
<evidence type="ECO:0000313" key="5">
    <source>
        <dbReference type="EMBL" id="OIW22691.1"/>
    </source>
</evidence>
<dbReference type="GO" id="GO:0050660">
    <property type="term" value="F:flavin adenine dinucleotide binding"/>
    <property type="evidence" value="ECO:0007669"/>
    <property type="project" value="InterPro"/>
</dbReference>